<name>A0AAD5LT69_9CRUS</name>
<dbReference type="InterPro" id="IPR051333">
    <property type="entry name" value="CLIP_Serine_Protease"/>
</dbReference>
<dbReference type="GO" id="GO:0004252">
    <property type="term" value="F:serine-type endopeptidase activity"/>
    <property type="evidence" value="ECO:0007669"/>
    <property type="project" value="InterPro"/>
</dbReference>
<dbReference type="InterPro" id="IPR009003">
    <property type="entry name" value="Peptidase_S1_PA"/>
</dbReference>
<evidence type="ECO:0000313" key="3">
    <source>
        <dbReference type="EMBL" id="KAI9563538.1"/>
    </source>
</evidence>
<evidence type="ECO:0000259" key="2">
    <source>
        <dbReference type="PROSITE" id="PS50240"/>
    </source>
</evidence>
<gene>
    <name evidence="3" type="ORF">GHT06_011001</name>
</gene>
<dbReference type="InterPro" id="IPR001254">
    <property type="entry name" value="Trypsin_dom"/>
</dbReference>
<dbReference type="EMBL" id="WJBH02000002">
    <property type="protein sequence ID" value="KAI9563538.1"/>
    <property type="molecule type" value="Genomic_DNA"/>
</dbReference>
<proteinExistence type="predicted"/>
<comment type="caution">
    <text evidence="3">The sequence shown here is derived from an EMBL/GenBank/DDBJ whole genome shotgun (WGS) entry which is preliminary data.</text>
</comment>
<dbReference type="PROSITE" id="PS50240">
    <property type="entry name" value="TRYPSIN_DOM"/>
    <property type="match status" value="1"/>
</dbReference>
<keyword evidence="4" id="KW-1185">Reference proteome</keyword>
<dbReference type="SUPFAM" id="SSF50494">
    <property type="entry name" value="Trypsin-like serine proteases"/>
    <property type="match status" value="1"/>
</dbReference>
<reference evidence="3 4" key="1">
    <citation type="submission" date="2022-05" db="EMBL/GenBank/DDBJ databases">
        <title>A multi-omics perspective on studying reproductive biology in Daphnia sinensis.</title>
        <authorList>
            <person name="Jia J."/>
        </authorList>
    </citation>
    <scope>NUCLEOTIDE SEQUENCE [LARGE SCALE GENOMIC DNA]</scope>
    <source>
        <strain evidence="3 4">WSL</strain>
    </source>
</reference>
<dbReference type="SMART" id="SM00020">
    <property type="entry name" value="Tryp_SPc"/>
    <property type="match status" value="1"/>
</dbReference>
<evidence type="ECO:0000313" key="4">
    <source>
        <dbReference type="Proteomes" id="UP000820818"/>
    </source>
</evidence>
<evidence type="ECO:0000256" key="1">
    <source>
        <dbReference type="SAM" id="SignalP"/>
    </source>
</evidence>
<dbReference type="AlphaFoldDB" id="A0AAD5LT69"/>
<sequence length="264" mass="28947">MRCIYLFTLVLCGMVLNGCCEEEDAGETDQIISAYRVPNNRVYPYMVYFTKRNRLRQDMFMCSGTLVGPRKVLTAASCFEQFDSNTFQPSFFTPVARMNTEILSGPYTISRNVIRVIKHPQYNPANAGNHDNIAVVTLDVEVLASSVTPVQLGYTSFPRIGIDQLVTVGWGYAGNTLSSYLFHGPLTLIQDSSCRTVFGNVDNAYTICAAYTNVGACTFDVGSPILFNGKQIGVVGKNMRCGGSDPIVAVDVRAMATFIHPLLA</sequence>
<feature type="chain" id="PRO_5042249310" description="Peptidase S1 domain-containing protein" evidence="1">
    <location>
        <begin position="21"/>
        <end position="264"/>
    </location>
</feature>
<dbReference type="PANTHER" id="PTHR24260">
    <property type="match status" value="1"/>
</dbReference>
<dbReference type="PANTHER" id="PTHR24260:SF132">
    <property type="entry name" value="PEPTIDASE S1 DOMAIN-CONTAINING PROTEIN"/>
    <property type="match status" value="1"/>
</dbReference>
<feature type="signal peptide" evidence="1">
    <location>
        <begin position="1"/>
        <end position="20"/>
    </location>
</feature>
<dbReference type="Proteomes" id="UP000820818">
    <property type="component" value="Linkage Group LG2"/>
</dbReference>
<organism evidence="3 4">
    <name type="scientific">Daphnia sinensis</name>
    <dbReference type="NCBI Taxonomy" id="1820382"/>
    <lineage>
        <taxon>Eukaryota</taxon>
        <taxon>Metazoa</taxon>
        <taxon>Ecdysozoa</taxon>
        <taxon>Arthropoda</taxon>
        <taxon>Crustacea</taxon>
        <taxon>Branchiopoda</taxon>
        <taxon>Diplostraca</taxon>
        <taxon>Cladocera</taxon>
        <taxon>Anomopoda</taxon>
        <taxon>Daphniidae</taxon>
        <taxon>Daphnia</taxon>
        <taxon>Daphnia similis group</taxon>
    </lineage>
</organism>
<feature type="domain" description="Peptidase S1" evidence="2">
    <location>
        <begin position="31"/>
        <end position="264"/>
    </location>
</feature>
<dbReference type="Gene3D" id="2.40.10.10">
    <property type="entry name" value="Trypsin-like serine proteases"/>
    <property type="match status" value="1"/>
</dbReference>
<dbReference type="GO" id="GO:0006508">
    <property type="term" value="P:proteolysis"/>
    <property type="evidence" value="ECO:0007669"/>
    <property type="project" value="InterPro"/>
</dbReference>
<accession>A0AAD5LT69</accession>
<dbReference type="Pfam" id="PF00089">
    <property type="entry name" value="Trypsin"/>
    <property type="match status" value="1"/>
</dbReference>
<protein>
    <recommendedName>
        <fullName evidence="2">Peptidase S1 domain-containing protein</fullName>
    </recommendedName>
</protein>
<keyword evidence="1" id="KW-0732">Signal</keyword>
<dbReference type="InterPro" id="IPR043504">
    <property type="entry name" value="Peptidase_S1_PA_chymotrypsin"/>
</dbReference>